<proteinExistence type="predicted"/>
<keyword evidence="5" id="KW-1185">Reference proteome</keyword>
<feature type="domain" description="PilY1 beta-propeller" evidence="3">
    <location>
        <begin position="707"/>
        <end position="960"/>
    </location>
</feature>
<reference evidence="4 5" key="1">
    <citation type="submission" date="2019-12" db="EMBL/GenBank/DDBJ databases">
        <title>Shewanella insulae sp. nov., isolated from a tidal flat.</title>
        <authorList>
            <person name="Yoon J.-H."/>
        </authorList>
    </citation>
    <scope>NUCLEOTIDE SEQUENCE [LARGE SCALE GENOMIC DNA]</scope>
    <source>
        <strain evidence="4 5">JBTF-M18</strain>
    </source>
</reference>
<dbReference type="SUPFAM" id="SSF53300">
    <property type="entry name" value="vWA-like"/>
    <property type="match status" value="1"/>
</dbReference>
<comment type="caution">
    <text evidence="4">The sequence shown here is derived from an EMBL/GenBank/DDBJ whole genome shotgun (WGS) entry which is preliminary data.</text>
</comment>
<dbReference type="Pfam" id="PF05567">
    <property type="entry name" value="T4P_PilY1"/>
    <property type="match status" value="1"/>
</dbReference>
<evidence type="ECO:0000313" key="4">
    <source>
        <dbReference type="EMBL" id="MXR68165.1"/>
    </source>
</evidence>
<dbReference type="InterPro" id="IPR036465">
    <property type="entry name" value="vWFA_dom_sf"/>
</dbReference>
<protein>
    <submittedName>
        <fullName evidence="4">rRNA (Guanine-N1)-methyltransferase</fullName>
    </submittedName>
</protein>
<dbReference type="AlphaFoldDB" id="A0A6L7HVE1"/>
<dbReference type="Gene3D" id="3.40.50.410">
    <property type="entry name" value="von Willebrand factor, type A domain"/>
    <property type="match status" value="1"/>
</dbReference>
<dbReference type="GO" id="GO:0008168">
    <property type="term" value="F:methyltransferase activity"/>
    <property type="evidence" value="ECO:0007669"/>
    <property type="project" value="UniProtKB-KW"/>
</dbReference>
<keyword evidence="4" id="KW-0489">Methyltransferase</keyword>
<organism evidence="4 5">
    <name type="scientific">Shewanella insulae</name>
    <dbReference type="NCBI Taxonomy" id="2681496"/>
    <lineage>
        <taxon>Bacteria</taxon>
        <taxon>Pseudomonadati</taxon>
        <taxon>Pseudomonadota</taxon>
        <taxon>Gammaproteobacteria</taxon>
        <taxon>Alteromonadales</taxon>
        <taxon>Shewanellaceae</taxon>
        <taxon>Shewanella</taxon>
    </lineage>
</organism>
<keyword evidence="2" id="KW-0106">Calcium</keyword>
<dbReference type="InterPro" id="IPR008707">
    <property type="entry name" value="B-propeller_PilY1"/>
</dbReference>
<keyword evidence="4" id="KW-0808">Transferase</keyword>
<accession>A0A6L7HVE1</accession>
<evidence type="ECO:0000256" key="2">
    <source>
        <dbReference type="ARBA" id="ARBA00022837"/>
    </source>
</evidence>
<dbReference type="Proteomes" id="UP000474778">
    <property type="component" value="Unassembled WGS sequence"/>
</dbReference>
<keyword evidence="1" id="KW-0479">Metal-binding</keyword>
<dbReference type="EMBL" id="WRPA01000003">
    <property type="protein sequence ID" value="MXR68165.1"/>
    <property type="molecule type" value="Genomic_DNA"/>
</dbReference>
<evidence type="ECO:0000256" key="1">
    <source>
        <dbReference type="ARBA" id="ARBA00022723"/>
    </source>
</evidence>
<dbReference type="GO" id="GO:0032259">
    <property type="term" value="P:methylation"/>
    <property type="evidence" value="ECO:0007669"/>
    <property type="project" value="UniProtKB-KW"/>
</dbReference>
<sequence length="1204" mass="130736">MDILRAGQSALANIIMQRKGEVARGLVTLLTAIMSLLSAASWADDTELYVYESSARTGARPQILIIFDNSGSMSTTVYDVDKPYTPGDGGVSRSNNATKGMLYYVKGDQGKNKLPDPDDPNERRKFSGTINSCESSWEFLNDYGVFTGFFRKYTFSGANGAWREFGDNNGLNAKAVDCFEDIQDGKYLNAKGLVKGLPIDSLGTPTAPIMYNNVSDGSSDSIKKTAKEQAMLTGFGTGRVLTVYTEDYLRWHHSKKATENKTRLDLAKNAIKNVILTTPGVDFGLAIFNMNGPDDTLDNGRNGGRIIKAIQTLSSGQKKTLLEGVKDIEYGWNTPLCETLYEAYRYFAGESVLFGDDDKNYTYKSWGRWVTYKANKNDSLDQGALDKLNKKLYQSPFKKCQNNAYIVFITDGEPTLDSAADKDVLDLTGGVDKHSTSYMSALSSWMYRNDVNRKMDGDQHVITHTIGFSEGAKKAEDLLKKVAGKGGGSYFDATDATKLQGSIQQAVNEVLENSASFTSPSVASNNFNRTQTFNYAYYSMFLPDRGPRWTGNIKKFRVAKDGTVWDAENKLAIGDDGNIKDSACSYWTPKKLCGDGSDVRKGGVLSAMQSADSRTLYSNLGGGMDKFSMSAAASKAGGQKDLASFMGVNKNQLSELFDWAKGLDVDNDKNLPTIADPAKNWRGDIMGDALHSKPLALNFGSKSSPDIRILVGTNHGFMHMFKDDTTANEVSETWAFMPYELLPNLQALRNNVPTGVHSVYGIDGSPVAYVKNGASGVETAWLFFGMRRGGGSYYALDISDPDSPIFKWRIDASSPGMSELGQSWSTPVVTTIRSASGTDKPVLIFGAGYSPAGKDGKEVGTKDSKGRGVFIVDADTGKLIHQFGFGGGTALPGIQDSIPSRVAVLDGNGDGNTDRIYATDSGGSVWRMDMPKADKASWSAFKFADLGGKSLVQNRRFYSGPVVAQTMFNNVSVVDHVVNGQSKRVTTTQNVPYDAVVVGSGHRAAPSDTKRQDMFFTLQDRNVVTQTFGGTGRPKAPAALTIGDLYNVTQSGAEDLPEKIALGKKLGWYYNFSRKGEKNLSPATIINGKVFFTTFVPGDAGAANQCLTSGKGYLYSFDLHRGGRTYSSTYLEAGDLVLDTPQLVIPSANKGGQGKDGDAYMYLIGIGSAAEKMEKVNPDKDCPAGDNRCIGGRLRAKKLYYYSE</sequence>
<evidence type="ECO:0000259" key="3">
    <source>
        <dbReference type="Pfam" id="PF05567"/>
    </source>
</evidence>
<gene>
    <name evidence="4" type="ORF">GNT65_05680</name>
</gene>
<evidence type="ECO:0000313" key="5">
    <source>
        <dbReference type="Proteomes" id="UP000474778"/>
    </source>
</evidence>
<name>A0A6L7HVE1_9GAMM</name>
<dbReference type="GO" id="GO:0046872">
    <property type="term" value="F:metal ion binding"/>
    <property type="evidence" value="ECO:0007669"/>
    <property type="project" value="UniProtKB-KW"/>
</dbReference>